<protein>
    <submittedName>
        <fullName evidence="2">Uncharacterized protein</fullName>
    </submittedName>
</protein>
<evidence type="ECO:0000313" key="3">
    <source>
        <dbReference type="Proteomes" id="UP000183053"/>
    </source>
</evidence>
<dbReference type="AlphaFoldDB" id="A0A1H1AU99"/>
<feature type="compositionally biased region" description="Pro residues" evidence="1">
    <location>
        <begin position="31"/>
        <end position="41"/>
    </location>
</feature>
<reference evidence="3" key="1">
    <citation type="submission" date="2016-10" db="EMBL/GenBank/DDBJ databases">
        <authorList>
            <person name="Varghese N."/>
            <person name="Submissions S."/>
        </authorList>
    </citation>
    <scope>NUCLEOTIDE SEQUENCE [LARGE SCALE GENOMIC DNA]</scope>
    <source>
        <strain evidence="3">DSM 44142</strain>
    </source>
</reference>
<gene>
    <name evidence="2" type="ORF">SAMN04489765_0389</name>
</gene>
<dbReference type="STRING" id="47312.SAMN04489765_0389"/>
<name>A0A1H1AU99_9ACTN</name>
<accession>A0A1H1AU99</accession>
<evidence type="ECO:0000256" key="1">
    <source>
        <dbReference type="SAM" id="MobiDB-lite"/>
    </source>
</evidence>
<organism evidence="2 3">
    <name type="scientific">Tsukamurella pulmonis</name>
    <dbReference type="NCBI Taxonomy" id="47312"/>
    <lineage>
        <taxon>Bacteria</taxon>
        <taxon>Bacillati</taxon>
        <taxon>Actinomycetota</taxon>
        <taxon>Actinomycetes</taxon>
        <taxon>Mycobacteriales</taxon>
        <taxon>Tsukamurellaceae</taxon>
        <taxon>Tsukamurella</taxon>
    </lineage>
</organism>
<proteinExistence type="predicted"/>
<keyword evidence="3" id="KW-1185">Reference proteome</keyword>
<dbReference type="EMBL" id="FNLF01000002">
    <property type="protein sequence ID" value="SDQ43232.1"/>
    <property type="molecule type" value="Genomic_DNA"/>
</dbReference>
<dbReference type="Proteomes" id="UP000183053">
    <property type="component" value="Unassembled WGS sequence"/>
</dbReference>
<feature type="compositionally biased region" description="Low complexity" evidence="1">
    <location>
        <begin position="42"/>
        <end position="55"/>
    </location>
</feature>
<sequence length="376" mass="37939">MRAVAGTGLLAVFGAMTVGGAIYALTGSPTPADPPEPPPVRTVPAAQGPAGAQAPTTEPARVALKAADDSRTMFTLLSNAVTSSTSGLTTAMAGVPQVFDSVATAREGAAEVAAGLDETESASAALDQVSASAQGWSGTIEQLQGLSGMTTSVRTNAVLLRKRLIAQPTPEAKQTIAQLDQVIAATDGFTALETADGLADSVESLSQASASSSASLGRARTAARSLRDGLATIEAAKPQALAAASNLSTGLKQLGIALKSIDAQLALIQSQLRAEVGTNSTPALAAGSLAGAADDTGTRLAWSVSASGAAGMLLSLYGIRLRNRTRTRPAPAEEEAAPLADLARAISEIPTPGQGFPRPDTVHTDPWLPVQFARQG</sequence>
<evidence type="ECO:0000313" key="2">
    <source>
        <dbReference type="EMBL" id="SDQ43232.1"/>
    </source>
</evidence>
<feature type="region of interest" description="Disordered" evidence="1">
    <location>
        <begin position="28"/>
        <end position="58"/>
    </location>
</feature>